<organism evidence="2 3">
    <name type="scientific">Streptomyces phage TunaTartare</name>
    <dbReference type="NCBI Taxonomy" id="2848887"/>
    <lineage>
        <taxon>Viruses</taxon>
        <taxon>Duplodnaviria</taxon>
        <taxon>Heunggongvirae</taxon>
        <taxon>Uroviricota</taxon>
        <taxon>Caudoviricetes</taxon>
        <taxon>Stanwilliamsviridae</taxon>
        <taxon>Loccivirinae</taxon>
        <taxon>Faustvirus</taxon>
        <taxon>Faustvirus tunatartare</taxon>
    </lineage>
</organism>
<evidence type="ECO:0000256" key="1">
    <source>
        <dbReference type="SAM" id="MobiDB-lite"/>
    </source>
</evidence>
<evidence type="ECO:0000313" key="3">
    <source>
        <dbReference type="Proteomes" id="UP000683399"/>
    </source>
</evidence>
<evidence type="ECO:0000313" key="2">
    <source>
        <dbReference type="EMBL" id="QWT29949.1"/>
    </source>
</evidence>
<keyword evidence="3" id="KW-1185">Reference proteome</keyword>
<dbReference type="EMBL" id="MW822145">
    <property type="protein sequence ID" value="QWT29949.1"/>
    <property type="molecule type" value="Genomic_DNA"/>
</dbReference>
<reference evidence="2 3" key="1">
    <citation type="submission" date="2021-03" db="EMBL/GenBank/DDBJ databases">
        <authorList>
            <person name="Alqahtani R."/>
            <person name="Behailu E."/>
            <person name="Cappabianca D.W."/>
            <person name="Csanadi-Schwartz K.M."/>
            <person name="Dalal A.S."/>
            <person name="Fahim M.S."/>
            <person name="Franklin J.M."/>
            <person name="Gluckman M.H."/>
            <person name="Levine C.J."/>
            <person name="Martin N."/>
            <person name="Milza N."/>
            <person name="Najmabadi R."/>
            <person name="Newman A.M."/>
            <person name="Pajunar M."/>
            <person name="Qalawee I."/>
            <person name="Rizvi A."/>
            <person name="Samuel A."/>
            <person name="Smith A."/>
            <person name="Swann F.E."/>
            <person name="Sweeney P."/>
            <person name="Torres N.R."/>
            <person name="Ventrone L."/>
            <person name="Ventura L."/>
            <person name="Wroe M."/>
            <person name="Acquaye N.A."/>
            <person name="Agnes T.J."/>
            <person name="Ahmed A."/>
            <person name="Ahmed S."/>
            <person name="Amodu B.A."/>
            <person name="Arefeayne N.F."/>
            <person name="Asamoah-Frimpong E.A."/>
            <person name="Attaran A."/>
            <person name="Barragan J.M."/>
            <person name="Baumgarten L.N."/>
            <person name="Berhane B."/>
            <person name="Beyene A."/>
            <person name="Bhattarai B."/>
            <person name="Biondokin D.V."/>
            <person name="Boone B.K."/>
            <person name="Burney S.Z."/>
            <person name="Cayanan J.T."/>
            <person name="Cesta G."/>
            <person name="Chang J."/>
            <person name="Chavez J."/>
            <person name="Chorbajian C."/>
            <person name="Christian S."/>
            <person name="Corns J.R."/>
            <person name="Corns N.R."/>
            <person name="Cowan J.T."/>
            <person name="Coyne C."/>
            <person name="Dadzie B."/>
            <person name="Datu D.V."/>
            <person name="Deng B.C."/>
            <person name="Der L."/>
            <person name="Dickerson K."/>
            <person name="Dozier E."/>
            <person name="Egbunine A.O."/>
            <person name="Farooq M."/>
            <person name="Fonge A.E."/>
            <person name="Ghomsi-Nono M.P."/>
            <person name="Giampietro H."/>
            <person name="Gunnison R.P."/>
            <person name="Han S.H."/>
            <person name="Hennigan A.J."/>
            <person name="Hong A.N."/>
            <person name="Ijomor E.C."/>
            <person name="Jalali A."/>
            <person name="Jamil T.Z."/>
            <person name="Jenkins C.R."/>
            <person name="Joseph M.A."/>
            <person name="Jowanowitch O.J."/>
            <person name="Kang D."/>
            <person name="Khan A."/>
            <person name="Khan Z.K."/>
            <person name="Kiewe T."/>
            <person name="Kjerulf A.B."/>
            <person name="Kolosey V."/>
            <person name="Kurup M."/>
            <person name="Lee V.H."/>
            <person name="Llontop-Maldonado V."/>
            <person name="Long P."/>
            <person name="Lu N."/>
            <person name="Majekodunmi A."/>
            <person name="Malik H.W."/>
            <person name="Marcellino S.C."/>
            <person name="Martinez L.A."/>
            <person name="Meher F.N."/>
            <person name="Michelin M.A."/>
            <person name="Mitchell K.G."/>
            <person name="Mullens W.J."/>
            <person name="Nwakama C."/>
            <person name="Nwosu F.T."/>
            <person name="Oboh E.C."/>
            <person name="Odujinrin O."/>
            <person name="Ogunsan O."/>
            <person name="O'Neill K."/>
            <person name="Oxlaj J.A."/>
            <person name="Patel A.K."/>
            <person name="Patel B.R."/>
            <person name="Pham Q."/>
            <person name="Porter J."/>
            <person name="Portes J."/>
            <person name="Prokopenko A."/>
            <person name="Quraishi M."/>
            <person name="Qureshi M."/>
            <person name="Rivera A."/>
            <person name="Rubalsky V."/>
            <person name="Saikali Y."/>
            <person name="Saqaf K."/>
            <person name="Saroya S.R."/>
            <person name="Seas A."/>
            <person name="Shadrick R.E."/>
            <person name="Sharda N."/>
            <person name="Sigindere M.T."/>
            <person name="Simbi V.G."/>
            <person name="Thuzar C."/>
            <person name="Tran K."/>
            <person name="Tran V.D."/>
            <person name="Trang W."/>
            <person name="Vaishnav N."/>
            <person name="Vuong K."/>
            <person name="Walker C."/>
            <person name="Wallace S.A."/>
            <person name="Warfield J.C."/>
            <person name="Wikina T."/>
            <person name="Wobbeking F.T."/>
            <person name="Worrent L.D."/>
            <person name="Yan T."/>
            <person name="Zehra A."/>
            <person name="Avazpour P."/>
            <person name="Kim F.M."/>
            <person name="Mason K."/>
            <person name="Nguyen D.A."/>
            <person name="Pettit S.M."/>
            <person name="Zhou O.J."/>
            <person name="Brissett D.L."/>
            <person name="Gualtieri C."/>
            <person name="Hufford T.M."/>
            <person name="Ko J.M."/>
            <person name="Novak J.K."/>
            <person name="Smith Z.M."/>
            <person name="Mayer-Bacon C."/>
            <person name="Erill I."/>
            <person name="Caruso S.M."/>
            <person name="Garlena R.A."/>
            <person name="Russell D.A."/>
            <person name="Pope W.H."/>
            <person name="Jacobs-Sera D."/>
            <person name="Hatfull G.F."/>
        </authorList>
    </citation>
    <scope>NUCLEOTIDE SEQUENCE [LARGE SCALE GENOMIC DNA]</scope>
</reference>
<dbReference type="Proteomes" id="UP000683399">
    <property type="component" value="Segment"/>
</dbReference>
<feature type="region of interest" description="Disordered" evidence="1">
    <location>
        <begin position="1"/>
        <end position="26"/>
    </location>
</feature>
<proteinExistence type="predicted"/>
<sequence length="235" mass="26503">MAKMIKGLAGIKANQQAQQERAEAGNRPKAEWFKFPKGQQNITVRFLQELDPEMKGFREDRGVGFIATEHNAPGPDGWKRRGLCTIDDGECYACERHKMNYKEGWRQKQNLYINVLADIGDGLKVYVLTRNANSAFAQALIEEAVLEGSIVDANYRITKTGEGTTTQWLLRRLRDEPFDDSNVEIYDLDKTAVREVEYGKQPEYYGAVYQEDSSPAAAQSSAPRSAPQATADDEW</sequence>
<dbReference type="GeneID" id="77927625"/>
<dbReference type="RefSeq" id="YP_010651906.1">
    <property type="nucleotide sequence ID" value="NC_070784.1"/>
</dbReference>
<dbReference type="KEGG" id="vg:77927625"/>
<protein>
    <submittedName>
        <fullName evidence="2">SsDNA binding protein</fullName>
    </submittedName>
</protein>
<name>A0A8F2E6R5_9CAUD</name>
<feature type="region of interest" description="Disordered" evidence="1">
    <location>
        <begin position="211"/>
        <end position="235"/>
    </location>
</feature>
<accession>A0A8F2E6R5</accession>
<feature type="compositionally biased region" description="Low complexity" evidence="1">
    <location>
        <begin position="213"/>
        <end position="235"/>
    </location>
</feature>
<gene>
    <name evidence="2" type="primary">57</name>
    <name evidence="2" type="ORF">SEA_TUNATARTARE_57</name>
</gene>